<dbReference type="PANTHER" id="PTHR45168">
    <property type="entry name" value="DNAJ HOMOLOG SUBFAMILY B MEMBER 2"/>
    <property type="match status" value="1"/>
</dbReference>
<accession>A0A9P0DPH3</accession>
<gene>
    <name evidence="3" type="ORF">PHAECO_LOCUS11253</name>
</gene>
<organism evidence="3 4">
    <name type="scientific">Phaedon cochleariae</name>
    <name type="common">Mustard beetle</name>
    <dbReference type="NCBI Taxonomy" id="80249"/>
    <lineage>
        <taxon>Eukaryota</taxon>
        <taxon>Metazoa</taxon>
        <taxon>Ecdysozoa</taxon>
        <taxon>Arthropoda</taxon>
        <taxon>Hexapoda</taxon>
        <taxon>Insecta</taxon>
        <taxon>Pterygota</taxon>
        <taxon>Neoptera</taxon>
        <taxon>Endopterygota</taxon>
        <taxon>Coleoptera</taxon>
        <taxon>Polyphaga</taxon>
        <taxon>Cucujiformia</taxon>
        <taxon>Chrysomeloidea</taxon>
        <taxon>Chrysomelidae</taxon>
        <taxon>Chrysomelinae</taxon>
        <taxon>Chrysomelini</taxon>
        <taxon>Phaedon</taxon>
    </lineage>
</organism>
<dbReference type="InterPro" id="IPR043183">
    <property type="entry name" value="DNJB2/6-like"/>
</dbReference>
<dbReference type="GO" id="GO:0030544">
    <property type="term" value="F:Hsp70 protein binding"/>
    <property type="evidence" value="ECO:0007669"/>
    <property type="project" value="InterPro"/>
</dbReference>
<dbReference type="PANTHER" id="PTHR45168:SF3">
    <property type="entry name" value="DNAJ HEAT SHOCK PROTEIN FAMILY (HSP40) MEMBER B2"/>
    <property type="match status" value="1"/>
</dbReference>
<dbReference type="Proteomes" id="UP001153737">
    <property type="component" value="Chromosome 7"/>
</dbReference>
<dbReference type="Pfam" id="PF00226">
    <property type="entry name" value="DnaJ"/>
    <property type="match status" value="1"/>
</dbReference>
<protein>
    <recommendedName>
        <fullName evidence="2">J domain-containing protein</fullName>
    </recommendedName>
</protein>
<dbReference type="GO" id="GO:0051082">
    <property type="term" value="F:unfolded protein binding"/>
    <property type="evidence" value="ECO:0007669"/>
    <property type="project" value="InterPro"/>
</dbReference>
<evidence type="ECO:0000313" key="4">
    <source>
        <dbReference type="Proteomes" id="UP001153737"/>
    </source>
</evidence>
<dbReference type="InterPro" id="IPR036869">
    <property type="entry name" value="J_dom_sf"/>
</dbReference>
<evidence type="ECO:0000313" key="3">
    <source>
        <dbReference type="EMBL" id="CAH1175571.1"/>
    </source>
</evidence>
<dbReference type="Gene3D" id="1.10.287.110">
    <property type="entry name" value="DnaJ domain"/>
    <property type="match status" value="1"/>
</dbReference>
<dbReference type="PRINTS" id="PR00625">
    <property type="entry name" value="JDOMAIN"/>
</dbReference>
<dbReference type="AlphaFoldDB" id="A0A9P0DPH3"/>
<keyword evidence="4" id="KW-1185">Reference proteome</keyword>
<dbReference type="EMBL" id="OU896713">
    <property type="protein sequence ID" value="CAH1175571.1"/>
    <property type="molecule type" value="Genomic_DNA"/>
</dbReference>
<sequence>MTDYYKILKVPKTATSDEIKKAYRKLALKWHPDKNPNDTEEANRKFREISEAYEVLSDMKKRKMYDTGKYSDVGRHHTGQDEDYFNFGGFTFTFRDPEDVFREFFGGSIFDFFSEQQSSSARKGRHSNQETSLFNPLGSFFDDSFSLRTPGQYTSFSSVESCFSSGSPNGTHVKKTSTSTKIVNGKKVTTKKIFENGREVIMKYEDDVMTSKTINGIPQSITYQ</sequence>
<dbReference type="PROSITE" id="PS00636">
    <property type="entry name" value="DNAJ_1"/>
    <property type="match status" value="1"/>
</dbReference>
<feature type="domain" description="J" evidence="2">
    <location>
        <begin position="2"/>
        <end position="61"/>
    </location>
</feature>
<dbReference type="InterPro" id="IPR001623">
    <property type="entry name" value="DnaJ_domain"/>
</dbReference>
<dbReference type="OrthoDB" id="10250354at2759"/>
<keyword evidence="1" id="KW-0143">Chaperone</keyword>
<reference evidence="3" key="1">
    <citation type="submission" date="2022-01" db="EMBL/GenBank/DDBJ databases">
        <authorList>
            <person name="King R."/>
        </authorList>
    </citation>
    <scope>NUCLEOTIDE SEQUENCE</scope>
</reference>
<evidence type="ECO:0000256" key="1">
    <source>
        <dbReference type="ARBA" id="ARBA00023186"/>
    </source>
</evidence>
<proteinExistence type="predicted"/>
<reference evidence="3" key="2">
    <citation type="submission" date="2022-10" db="EMBL/GenBank/DDBJ databases">
        <authorList>
            <consortium name="ENA_rothamsted_submissions"/>
            <consortium name="culmorum"/>
            <person name="King R."/>
        </authorList>
    </citation>
    <scope>NUCLEOTIDE SEQUENCE</scope>
</reference>
<dbReference type="SMART" id="SM00271">
    <property type="entry name" value="DnaJ"/>
    <property type="match status" value="1"/>
</dbReference>
<dbReference type="InterPro" id="IPR018253">
    <property type="entry name" value="DnaJ_domain_CS"/>
</dbReference>
<dbReference type="SUPFAM" id="SSF46565">
    <property type="entry name" value="Chaperone J-domain"/>
    <property type="match status" value="1"/>
</dbReference>
<dbReference type="CDD" id="cd06257">
    <property type="entry name" value="DnaJ"/>
    <property type="match status" value="1"/>
</dbReference>
<evidence type="ECO:0000259" key="2">
    <source>
        <dbReference type="SMART" id="SM00271"/>
    </source>
</evidence>
<name>A0A9P0DPH3_PHACE</name>